<dbReference type="InterPro" id="IPR000792">
    <property type="entry name" value="Tscrpt_reg_LuxR_C"/>
</dbReference>
<evidence type="ECO:0000259" key="4">
    <source>
        <dbReference type="PROSITE" id="PS50043"/>
    </source>
</evidence>
<feature type="domain" description="Response regulatory" evidence="5">
    <location>
        <begin position="6"/>
        <end position="122"/>
    </location>
</feature>
<name>A0A177N635_9GAMM</name>
<dbReference type="Gene3D" id="3.40.50.2300">
    <property type="match status" value="1"/>
</dbReference>
<dbReference type="Pfam" id="PF00196">
    <property type="entry name" value="GerE"/>
    <property type="match status" value="1"/>
</dbReference>
<dbReference type="SUPFAM" id="SSF46894">
    <property type="entry name" value="C-terminal effector domain of the bipartite response regulators"/>
    <property type="match status" value="1"/>
</dbReference>
<dbReference type="GO" id="GO:0003677">
    <property type="term" value="F:DNA binding"/>
    <property type="evidence" value="ECO:0007669"/>
    <property type="project" value="UniProtKB-KW"/>
</dbReference>
<sequence>MKSKIKILLVDDHLVVRAGFKMLLAAGDAIEVIGEAERGEQAIQLHQELKPDILVMDLSMPGIGGLETIRRICQRDPAAKILVFSVHHEQVYVGRALNAGAQGYITKNSAPGILAEAIAAIMDGGSYVEQGLIKSQHHNDAPRPDHQAAIAGFSPREFDVFSLLAQGMTVHKIADQLCLGHKTVANYATQIKKKLQVDTTTELAHIAVNLGLTLR</sequence>
<dbReference type="Pfam" id="PF00072">
    <property type="entry name" value="Response_reg"/>
    <property type="match status" value="1"/>
</dbReference>
<dbReference type="PROSITE" id="PS50110">
    <property type="entry name" value="RESPONSE_REGULATORY"/>
    <property type="match status" value="1"/>
</dbReference>
<dbReference type="AlphaFoldDB" id="A0A177N635"/>
<evidence type="ECO:0000256" key="2">
    <source>
        <dbReference type="ARBA" id="ARBA00023125"/>
    </source>
</evidence>
<evidence type="ECO:0000259" key="5">
    <source>
        <dbReference type="PROSITE" id="PS50110"/>
    </source>
</evidence>
<dbReference type="CDD" id="cd06170">
    <property type="entry name" value="LuxR_C_like"/>
    <property type="match status" value="1"/>
</dbReference>
<protein>
    <submittedName>
        <fullName evidence="6">DNA-binding response regulator</fullName>
    </submittedName>
</protein>
<dbReference type="GO" id="GO:0006355">
    <property type="term" value="P:regulation of DNA-templated transcription"/>
    <property type="evidence" value="ECO:0007669"/>
    <property type="project" value="InterPro"/>
</dbReference>
<dbReference type="PANTHER" id="PTHR43214:SF43">
    <property type="entry name" value="TWO-COMPONENT RESPONSE REGULATOR"/>
    <property type="match status" value="1"/>
</dbReference>
<dbReference type="PRINTS" id="PR00038">
    <property type="entry name" value="HTHLUXR"/>
</dbReference>
<evidence type="ECO:0000313" key="7">
    <source>
        <dbReference type="Proteomes" id="UP000077857"/>
    </source>
</evidence>
<organism evidence="6 7">
    <name type="scientific">Methylomonas koyamae</name>
    <dbReference type="NCBI Taxonomy" id="702114"/>
    <lineage>
        <taxon>Bacteria</taxon>
        <taxon>Pseudomonadati</taxon>
        <taxon>Pseudomonadota</taxon>
        <taxon>Gammaproteobacteria</taxon>
        <taxon>Methylococcales</taxon>
        <taxon>Methylococcaceae</taxon>
        <taxon>Methylomonas</taxon>
    </lineage>
</organism>
<accession>A0A177N635</accession>
<feature type="domain" description="HTH luxR-type" evidence="4">
    <location>
        <begin position="146"/>
        <end position="211"/>
    </location>
</feature>
<dbReference type="RefSeq" id="WP_064041499.1">
    <property type="nucleotide sequence ID" value="NZ_LUUJ01000101.1"/>
</dbReference>
<evidence type="ECO:0000256" key="1">
    <source>
        <dbReference type="ARBA" id="ARBA00022553"/>
    </source>
</evidence>
<dbReference type="InterPro" id="IPR001789">
    <property type="entry name" value="Sig_transdc_resp-reg_receiver"/>
</dbReference>
<dbReference type="GO" id="GO:0000160">
    <property type="term" value="P:phosphorelay signal transduction system"/>
    <property type="evidence" value="ECO:0007669"/>
    <property type="project" value="InterPro"/>
</dbReference>
<dbReference type="OrthoDB" id="9796655at2"/>
<dbReference type="InterPro" id="IPR058245">
    <property type="entry name" value="NreC/VraR/RcsB-like_REC"/>
</dbReference>
<dbReference type="InterPro" id="IPR011006">
    <property type="entry name" value="CheY-like_superfamily"/>
</dbReference>
<dbReference type="Proteomes" id="UP000077857">
    <property type="component" value="Unassembled WGS sequence"/>
</dbReference>
<dbReference type="InterPro" id="IPR016032">
    <property type="entry name" value="Sig_transdc_resp-reg_C-effctor"/>
</dbReference>
<keyword evidence="1 3" id="KW-0597">Phosphoprotein</keyword>
<keyword evidence="2 6" id="KW-0238">DNA-binding</keyword>
<evidence type="ECO:0000313" key="6">
    <source>
        <dbReference type="EMBL" id="OAI13315.1"/>
    </source>
</evidence>
<dbReference type="InterPro" id="IPR039420">
    <property type="entry name" value="WalR-like"/>
</dbReference>
<dbReference type="CDD" id="cd17535">
    <property type="entry name" value="REC_NarL-like"/>
    <property type="match status" value="1"/>
</dbReference>
<dbReference type="SMART" id="SM00421">
    <property type="entry name" value="HTH_LUXR"/>
    <property type="match status" value="1"/>
</dbReference>
<feature type="modified residue" description="4-aspartylphosphate" evidence="3">
    <location>
        <position position="57"/>
    </location>
</feature>
<evidence type="ECO:0000256" key="3">
    <source>
        <dbReference type="PROSITE-ProRule" id="PRU00169"/>
    </source>
</evidence>
<dbReference type="SUPFAM" id="SSF52172">
    <property type="entry name" value="CheY-like"/>
    <property type="match status" value="1"/>
</dbReference>
<gene>
    <name evidence="6" type="ORF">A1507_17205</name>
</gene>
<comment type="caution">
    <text evidence="6">The sequence shown here is derived from an EMBL/GenBank/DDBJ whole genome shotgun (WGS) entry which is preliminary data.</text>
</comment>
<dbReference type="EMBL" id="LUUJ01000101">
    <property type="protein sequence ID" value="OAI13315.1"/>
    <property type="molecule type" value="Genomic_DNA"/>
</dbReference>
<dbReference type="SMART" id="SM00448">
    <property type="entry name" value="REC"/>
    <property type="match status" value="1"/>
</dbReference>
<reference evidence="6 7" key="1">
    <citation type="submission" date="2016-03" db="EMBL/GenBank/DDBJ databases">
        <authorList>
            <person name="Ploux O."/>
        </authorList>
    </citation>
    <scope>NUCLEOTIDE SEQUENCE [LARGE SCALE GENOMIC DNA]</scope>
    <source>
        <strain evidence="6 7">R-45378</strain>
    </source>
</reference>
<proteinExistence type="predicted"/>
<dbReference type="PROSITE" id="PS50043">
    <property type="entry name" value="HTH_LUXR_2"/>
    <property type="match status" value="1"/>
</dbReference>
<dbReference type="PANTHER" id="PTHR43214">
    <property type="entry name" value="TWO-COMPONENT RESPONSE REGULATOR"/>
    <property type="match status" value="1"/>
</dbReference>